<name>A0ACB8Z1Y9_CICIN</name>
<keyword evidence="2" id="KW-1185">Reference proteome</keyword>
<dbReference type="EMBL" id="CM042017">
    <property type="protein sequence ID" value="KAI3691376.1"/>
    <property type="molecule type" value="Genomic_DNA"/>
</dbReference>
<gene>
    <name evidence="1" type="ORF">L2E82_49729</name>
</gene>
<organism evidence="1 2">
    <name type="scientific">Cichorium intybus</name>
    <name type="common">Chicory</name>
    <dbReference type="NCBI Taxonomy" id="13427"/>
    <lineage>
        <taxon>Eukaryota</taxon>
        <taxon>Viridiplantae</taxon>
        <taxon>Streptophyta</taxon>
        <taxon>Embryophyta</taxon>
        <taxon>Tracheophyta</taxon>
        <taxon>Spermatophyta</taxon>
        <taxon>Magnoliopsida</taxon>
        <taxon>eudicotyledons</taxon>
        <taxon>Gunneridae</taxon>
        <taxon>Pentapetalae</taxon>
        <taxon>asterids</taxon>
        <taxon>campanulids</taxon>
        <taxon>Asterales</taxon>
        <taxon>Asteraceae</taxon>
        <taxon>Cichorioideae</taxon>
        <taxon>Cichorieae</taxon>
        <taxon>Cichoriinae</taxon>
        <taxon>Cichorium</taxon>
    </lineage>
</organism>
<protein>
    <submittedName>
        <fullName evidence="1">Uncharacterized protein</fullName>
    </submittedName>
</protein>
<reference evidence="1 2" key="2">
    <citation type="journal article" date="2022" name="Mol. Ecol. Resour.">
        <title>The genomes of chicory, endive, great burdock and yacon provide insights into Asteraceae paleo-polyploidization history and plant inulin production.</title>
        <authorList>
            <person name="Fan W."/>
            <person name="Wang S."/>
            <person name="Wang H."/>
            <person name="Wang A."/>
            <person name="Jiang F."/>
            <person name="Liu H."/>
            <person name="Zhao H."/>
            <person name="Xu D."/>
            <person name="Zhang Y."/>
        </authorList>
    </citation>
    <scope>NUCLEOTIDE SEQUENCE [LARGE SCALE GENOMIC DNA]</scope>
    <source>
        <strain evidence="2">cv. Punajuju</strain>
        <tissue evidence="1">Leaves</tissue>
    </source>
</reference>
<dbReference type="Proteomes" id="UP001055811">
    <property type="component" value="Linkage Group LG09"/>
</dbReference>
<evidence type="ECO:0000313" key="2">
    <source>
        <dbReference type="Proteomes" id="UP001055811"/>
    </source>
</evidence>
<evidence type="ECO:0000313" key="1">
    <source>
        <dbReference type="EMBL" id="KAI3691376.1"/>
    </source>
</evidence>
<sequence length="105" mass="11820">MLLPFRLMTRRLFPFRLLARGLFPRIIKPFNNSNMILHDLSSKERPGRRLDGVAGSFQHFSLSENPTTRSQVIGLGTVLLPYDHSSESITPSLGFRASSAHLLTL</sequence>
<reference evidence="2" key="1">
    <citation type="journal article" date="2022" name="Mol. Ecol. Resour.">
        <title>The genomes of chicory, endive, great burdock and yacon provide insights into Asteraceae palaeo-polyploidization history and plant inulin production.</title>
        <authorList>
            <person name="Fan W."/>
            <person name="Wang S."/>
            <person name="Wang H."/>
            <person name="Wang A."/>
            <person name="Jiang F."/>
            <person name="Liu H."/>
            <person name="Zhao H."/>
            <person name="Xu D."/>
            <person name="Zhang Y."/>
        </authorList>
    </citation>
    <scope>NUCLEOTIDE SEQUENCE [LARGE SCALE GENOMIC DNA]</scope>
    <source>
        <strain evidence="2">cv. Punajuju</strain>
    </source>
</reference>
<proteinExistence type="predicted"/>
<comment type="caution">
    <text evidence="1">The sequence shown here is derived from an EMBL/GenBank/DDBJ whole genome shotgun (WGS) entry which is preliminary data.</text>
</comment>
<accession>A0ACB8Z1Y9</accession>